<evidence type="ECO:0000313" key="2">
    <source>
        <dbReference type="Proteomes" id="UP001419268"/>
    </source>
</evidence>
<keyword evidence="2" id="KW-1185">Reference proteome</keyword>
<organism evidence="1 2">
    <name type="scientific">Stephania cephalantha</name>
    <dbReference type="NCBI Taxonomy" id="152367"/>
    <lineage>
        <taxon>Eukaryota</taxon>
        <taxon>Viridiplantae</taxon>
        <taxon>Streptophyta</taxon>
        <taxon>Embryophyta</taxon>
        <taxon>Tracheophyta</taxon>
        <taxon>Spermatophyta</taxon>
        <taxon>Magnoliopsida</taxon>
        <taxon>Ranunculales</taxon>
        <taxon>Menispermaceae</taxon>
        <taxon>Menispermoideae</taxon>
        <taxon>Cissampelideae</taxon>
        <taxon>Stephania</taxon>
    </lineage>
</organism>
<dbReference type="EMBL" id="JBBNAG010000004">
    <property type="protein sequence ID" value="KAK9140302.1"/>
    <property type="molecule type" value="Genomic_DNA"/>
</dbReference>
<sequence length="105" mass="10504">MTPTNGGAEVGTAAPCSALHSGRLAQLALWHCMVAVMGAMMPSSSGKGGAKFECRPGPGAVLPGWRCGAKSSTLAKWCCRICYSAKASTVVGATAPGGALSLHNL</sequence>
<name>A0AAP0PDM7_9MAGN</name>
<protein>
    <submittedName>
        <fullName evidence="1">Uncharacterized protein</fullName>
    </submittedName>
</protein>
<proteinExistence type="predicted"/>
<gene>
    <name evidence="1" type="ORF">Scep_009983</name>
</gene>
<comment type="caution">
    <text evidence="1">The sequence shown here is derived from an EMBL/GenBank/DDBJ whole genome shotgun (WGS) entry which is preliminary data.</text>
</comment>
<reference evidence="1 2" key="1">
    <citation type="submission" date="2024-01" db="EMBL/GenBank/DDBJ databases">
        <title>Genome assemblies of Stephania.</title>
        <authorList>
            <person name="Yang L."/>
        </authorList>
    </citation>
    <scope>NUCLEOTIDE SEQUENCE [LARGE SCALE GENOMIC DNA]</scope>
    <source>
        <strain evidence="1">JXDWG</strain>
        <tissue evidence="1">Leaf</tissue>
    </source>
</reference>
<dbReference type="Proteomes" id="UP001419268">
    <property type="component" value="Unassembled WGS sequence"/>
</dbReference>
<evidence type="ECO:0000313" key="1">
    <source>
        <dbReference type="EMBL" id="KAK9140302.1"/>
    </source>
</evidence>
<accession>A0AAP0PDM7</accession>
<dbReference type="AlphaFoldDB" id="A0AAP0PDM7"/>